<evidence type="ECO:0000256" key="2">
    <source>
        <dbReference type="ARBA" id="ARBA00023015"/>
    </source>
</evidence>
<keyword evidence="3" id="KW-0238">DNA-binding</keyword>
<evidence type="ECO:0000313" key="7">
    <source>
        <dbReference type="EMBL" id="RAO69821.1"/>
    </source>
</evidence>
<name>A0A364L267_TALAM</name>
<dbReference type="GeneID" id="63795049"/>
<dbReference type="Proteomes" id="UP000249363">
    <property type="component" value="Unassembled WGS sequence"/>
</dbReference>
<keyword evidence="8" id="KW-1185">Reference proteome</keyword>
<dbReference type="SUPFAM" id="SSF57701">
    <property type="entry name" value="Zn2/Cys6 DNA-binding domain"/>
    <property type="match status" value="1"/>
</dbReference>
<evidence type="ECO:0000259" key="6">
    <source>
        <dbReference type="PROSITE" id="PS50048"/>
    </source>
</evidence>
<organism evidence="7 8">
    <name type="scientific">Talaromyces amestolkiae</name>
    <dbReference type="NCBI Taxonomy" id="1196081"/>
    <lineage>
        <taxon>Eukaryota</taxon>
        <taxon>Fungi</taxon>
        <taxon>Dikarya</taxon>
        <taxon>Ascomycota</taxon>
        <taxon>Pezizomycotina</taxon>
        <taxon>Eurotiomycetes</taxon>
        <taxon>Eurotiomycetidae</taxon>
        <taxon>Eurotiales</taxon>
        <taxon>Trichocomaceae</taxon>
        <taxon>Talaromyces</taxon>
        <taxon>Talaromyces sect. Talaromyces</taxon>
    </lineage>
</organism>
<protein>
    <recommendedName>
        <fullName evidence="6">Zn(2)-C6 fungal-type domain-containing protein</fullName>
    </recommendedName>
</protein>
<reference evidence="7 8" key="1">
    <citation type="journal article" date="2017" name="Biotechnol. Biofuels">
        <title>Differential beta-glucosidase expression as a function of carbon source availability in Talaromyces amestolkiae: a genomic and proteomic approach.</title>
        <authorList>
            <person name="de Eugenio L.I."/>
            <person name="Mendez-Liter J.A."/>
            <person name="Nieto-Dominguez M."/>
            <person name="Alonso L."/>
            <person name="Gil-Munoz J."/>
            <person name="Barriuso J."/>
            <person name="Prieto A."/>
            <person name="Martinez M.J."/>
        </authorList>
    </citation>
    <scope>NUCLEOTIDE SEQUENCE [LARGE SCALE GENOMIC DNA]</scope>
    <source>
        <strain evidence="7 8">CIB</strain>
    </source>
</reference>
<evidence type="ECO:0000256" key="3">
    <source>
        <dbReference type="ARBA" id="ARBA00023125"/>
    </source>
</evidence>
<dbReference type="STRING" id="1196081.A0A364L267"/>
<dbReference type="PROSITE" id="PS50048">
    <property type="entry name" value="ZN2_CY6_FUNGAL_2"/>
    <property type="match status" value="1"/>
</dbReference>
<dbReference type="PANTHER" id="PTHR37534">
    <property type="entry name" value="TRANSCRIPTIONAL ACTIVATOR PROTEIN UGA3"/>
    <property type="match status" value="1"/>
</dbReference>
<dbReference type="PROSITE" id="PS00463">
    <property type="entry name" value="ZN2_CY6_FUNGAL_1"/>
    <property type="match status" value="1"/>
</dbReference>
<comment type="subcellular location">
    <subcellularLocation>
        <location evidence="1">Nucleus</location>
    </subcellularLocation>
</comment>
<dbReference type="CDD" id="cd00067">
    <property type="entry name" value="GAL4"/>
    <property type="match status" value="1"/>
</dbReference>
<evidence type="ECO:0000256" key="5">
    <source>
        <dbReference type="ARBA" id="ARBA00023242"/>
    </source>
</evidence>
<dbReference type="Pfam" id="PF00172">
    <property type="entry name" value="Zn_clus"/>
    <property type="match status" value="1"/>
</dbReference>
<dbReference type="EMBL" id="MIKG01000010">
    <property type="protein sequence ID" value="RAO69821.1"/>
    <property type="molecule type" value="Genomic_DNA"/>
</dbReference>
<keyword evidence="4" id="KW-0804">Transcription</keyword>
<proteinExistence type="predicted"/>
<dbReference type="SMART" id="SM00066">
    <property type="entry name" value="GAL4"/>
    <property type="match status" value="1"/>
</dbReference>
<evidence type="ECO:0000256" key="1">
    <source>
        <dbReference type="ARBA" id="ARBA00004123"/>
    </source>
</evidence>
<accession>A0A364L267</accession>
<keyword evidence="2" id="KW-0805">Transcription regulation</keyword>
<dbReference type="Pfam" id="PF11951">
    <property type="entry name" value="Fungal_trans_2"/>
    <property type="match status" value="1"/>
</dbReference>
<keyword evidence="5" id="KW-0539">Nucleus</keyword>
<dbReference type="OrthoDB" id="5130013at2759"/>
<dbReference type="PANTHER" id="PTHR37534:SF49">
    <property type="entry name" value="LYSINE BIOSYNTHESIS REGULATORY PROTEIN LYS14"/>
    <property type="match status" value="1"/>
</dbReference>
<sequence>MRARQGCRTCKRRKIGCDKQFPACSNCLRTGRQCMGYGMQLRWEDEYDGRRKDSHLKAPTDAVYLLPELKELYGLQFLNVTSEDLKHSIRSIPWPHFIAKRDHTYPSPRSLSPWPDIVYDGSDLLEYYERKISSLICTIDINNGFRLDLLPRALSQTCDASVALRNAIFAVSCFHRFDAQKALPFKTKALRYLSYSLGREEASRHPGVAETQFAASLMLCVYSVFDETEGNWHLHLNGAKNILRRLDTSKSGGSTSSFLYTWFLYHEVLGGCSQYRSRLFDGSSSMSDFLPPKFDKKEIIGSLGFSLELLDAIHRINFLRDNLPSRTYTTEFDDLESQLLHLSQHANVENAVQIQNQMTRIMSTAELYRIAALIYLLRVIPESENATRRSSYVDQGFRVLRSLPICTSPWPLFVLACEAPSDEHRIEILHTLDQMDQNRKIGNVFVIRNIIETSWNKQDLQADVDNNSKFKWWELAALNNSTPWFI</sequence>
<dbReference type="RefSeq" id="XP_040734337.1">
    <property type="nucleotide sequence ID" value="XM_040878352.1"/>
</dbReference>
<dbReference type="Gene3D" id="4.10.240.10">
    <property type="entry name" value="Zn(2)-C6 fungal-type DNA-binding domain"/>
    <property type="match status" value="1"/>
</dbReference>
<dbReference type="InterPro" id="IPR036864">
    <property type="entry name" value="Zn2-C6_fun-type_DNA-bd_sf"/>
</dbReference>
<dbReference type="GO" id="GO:0000976">
    <property type="term" value="F:transcription cis-regulatory region binding"/>
    <property type="evidence" value="ECO:0007669"/>
    <property type="project" value="TreeGrafter"/>
</dbReference>
<evidence type="ECO:0000256" key="4">
    <source>
        <dbReference type="ARBA" id="ARBA00023163"/>
    </source>
</evidence>
<gene>
    <name evidence="7" type="ORF">BHQ10_005833</name>
</gene>
<dbReference type="InterPro" id="IPR001138">
    <property type="entry name" value="Zn2Cys6_DnaBD"/>
</dbReference>
<dbReference type="GO" id="GO:0000981">
    <property type="term" value="F:DNA-binding transcription factor activity, RNA polymerase II-specific"/>
    <property type="evidence" value="ECO:0007669"/>
    <property type="project" value="InterPro"/>
</dbReference>
<dbReference type="GO" id="GO:0008270">
    <property type="term" value="F:zinc ion binding"/>
    <property type="evidence" value="ECO:0007669"/>
    <property type="project" value="InterPro"/>
</dbReference>
<dbReference type="AlphaFoldDB" id="A0A364L267"/>
<evidence type="ECO:0000313" key="8">
    <source>
        <dbReference type="Proteomes" id="UP000249363"/>
    </source>
</evidence>
<feature type="domain" description="Zn(2)-C6 fungal-type" evidence="6">
    <location>
        <begin position="6"/>
        <end position="34"/>
    </location>
</feature>
<dbReference type="GO" id="GO:0005634">
    <property type="term" value="C:nucleus"/>
    <property type="evidence" value="ECO:0007669"/>
    <property type="project" value="UniProtKB-SubCell"/>
</dbReference>
<comment type="caution">
    <text evidence="7">The sequence shown here is derived from an EMBL/GenBank/DDBJ whole genome shotgun (WGS) entry which is preliminary data.</text>
</comment>
<dbReference type="InterPro" id="IPR021858">
    <property type="entry name" value="Fun_TF"/>
</dbReference>
<dbReference type="GO" id="GO:0045944">
    <property type="term" value="P:positive regulation of transcription by RNA polymerase II"/>
    <property type="evidence" value="ECO:0007669"/>
    <property type="project" value="TreeGrafter"/>
</dbReference>